<comment type="caution">
    <text evidence="5">The sequence shown here is derived from an EMBL/GenBank/DDBJ whole genome shotgun (WGS) entry which is preliminary data.</text>
</comment>
<evidence type="ECO:0000256" key="3">
    <source>
        <dbReference type="ARBA" id="ARBA00023163"/>
    </source>
</evidence>
<dbReference type="GO" id="GO:0043565">
    <property type="term" value="F:sequence-specific DNA binding"/>
    <property type="evidence" value="ECO:0007669"/>
    <property type="project" value="InterPro"/>
</dbReference>
<evidence type="ECO:0000256" key="2">
    <source>
        <dbReference type="ARBA" id="ARBA00023125"/>
    </source>
</evidence>
<dbReference type="RefSeq" id="WP_169532359.1">
    <property type="nucleotide sequence ID" value="NZ_JABBGH010000002.1"/>
</dbReference>
<name>A0A7Y0FNP3_9BACT</name>
<keyword evidence="6" id="KW-1185">Reference proteome</keyword>
<dbReference type="SMART" id="SM00342">
    <property type="entry name" value="HTH_ARAC"/>
    <property type="match status" value="1"/>
</dbReference>
<dbReference type="Pfam" id="PF12833">
    <property type="entry name" value="HTH_18"/>
    <property type="match status" value="1"/>
</dbReference>
<dbReference type="Gene3D" id="1.10.10.60">
    <property type="entry name" value="Homeodomain-like"/>
    <property type="match status" value="1"/>
</dbReference>
<dbReference type="Proteomes" id="UP000559626">
    <property type="component" value="Unassembled WGS sequence"/>
</dbReference>
<gene>
    <name evidence="5" type="ORF">HHL22_16120</name>
</gene>
<evidence type="ECO:0000256" key="1">
    <source>
        <dbReference type="ARBA" id="ARBA00023015"/>
    </source>
</evidence>
<reference evidence="5 6" key="1">
    <citation type="submission" date="2020-04" db="EMBL/GenBank/DDBJ databases">
        <title>Hymenobacter polaris sp. nov., isolated from Arctic soil.</title>
        <authorList>
            <person name="Dahal R.H."/>
        </authorList>
    </citation>
    <scope>NUCLEOTIDE SEQUENCE [LARGE SCALE GENOMIC DNA]</scope>
    <source>
        <strain evidence="5 6">RP-2-7</strain>
    </source>
</reference>
<keyword evidence="2" id="KW-0238">DNA-binding</keyword>
<dbReference type="InterPro" id="IPR018060">
    <property type="entry name" value="HTH_AraC"/>
</dbReference>
<dbReference type="GO" id="GO:0003700">
    <property type="term" value="F:DNA-binding transcription factor activity"/>
    <property type="evidence" value="ECO:0007669"/>
    <property type="project" value="InterPro"/>
</dbReference>
<evidence type="ECO:0000313" key="6">
    <source>
        <dbReference type="Proteomes" id="UP000559626"/>
    </source>
</evidence>
<evidence type="ECO:0000259" key="4">
    <source>
        <dbReference type="PROSITE" id="PS01124"/>
    </source>
</evidence>
<protein>
    <submittedName>
        <fullName evidence="5">AraC family transcriptional regulator</fullName>
    </submittedName>
</protein>
<dbReference type="InterPro" id="IPR009057">
    <property type="entry name" value="Homeodomain-like_sf"/>
</dbReference>
<proteinExistence type="predicted"/>
<dbReference type="Pfam" id="PF20240">
    <property type="entry name" value="DUF6597"/>
    <property type="match status" value="1"/>
</dbReference>
<dbReference type="PROSITE" id="PS01124">
    <property type="entry name" value="HTH_ARAC_FAMILY_2"/>
    <property type="match status" value="1"/>
</dbReference>
<dbReference type="SUPFAM" id="SSF46689">
    <property type="entry name" value="Homeodomain-like"/>
    <property type="match status" value="1"/>
</dbReference>
<dbReference type="InterPro" id="IPR050204">
    <property type="entry name" value="AraC_XylS_family_regulators"/>
</dbReference>
<dbReference type="AlphaFoldDB" id="A0A7Y0FNP3"/>
<dbReference type="InterPro" id="IPR046532">
    <property type="entry name" value="DUF6597"/>
</dbReference>
<accession>A0A7Y0FNP3</accession>
<dbReference type="PANTHER" id="PTHR46796">
    <property type="entry name" value="HTH-TYPE TRANSCRIPTIONAL ACTIVATOR RHAS-RELATED"/>
    <property type="match status" value="1"/>
</dbReference>
<organism evidence="5 6">
    <name type="scientific">Hymenobacter polaris</name>
    <dbReference type="NCBI Taxonomy" id="2682546"/>
    <lineage>
        <taxon>Bacteria</taxon>
        <taxon>Pseudomonadati</taxon>
        <taxon>Bacteroidota</taxon>
        <taxon>Cytophagia</taxon>
        <taxon>Cytophagales</taxon>
        <taxon>Hymenobacteraceae</taxon>
        <taxon>Hymenobacter</taxon>
    </lineage>
</organism>
<keyword evidence="1" id="KW-0805">Transcription regulation</keyword>
<feature type="domain" description="HTH araC/xylS-type" evidence="4">
    <location>
        <begin position="172"/>
        <end position="255"/>
    </location>
</feature>
<sequence length="273" mass="29430">MPPYELAPPAELRNTIKCFWHFGLDLGAGPADFEVLPDGYAEIIFYFGGASGLATKVGRQLLPSPFVVGLLDGPVQFVGSGRFEVLGIKCFPWAVTELLGLPAGRGGVQVVLHSLAQLQAPLQALVQAGRIDEALAEAARYFLAIRPGAATADPLPYQAGAAMREANGTLPVREVAAATHATVRTLERRFKQAAGHTVKDVSALIRFEQVRDQLWDNPNASLAILAHALGYADQSHLGREFRRYSGTTPAAFARQVKQARQRAGRDFVAFVLT</sequence>
<keyword evidence="3" id="KW-0804">Transcription</keyword>
<evidence type="ECO:0000313" key="5">
    <source>
        <dbReference type="EMBL" id="NML66735.1"/>
    </source>
</evidence>
<dbReference type="EMBL" id="JABBGH010000002">
    <property type="protein sequence ID" value="NML66735.1"/>
    <property type="molecule type" value="Genomic_DNA"/>
</dbReference>